<dbReference type="EMBL" id="NHTK01001185">
    <property type="protein sequence ID" value="PPR02165.1"/>
    <property type="molecule type" value="Genomic_DNA"/>
</dbReference>
<protein>
    <recommendedName>
        <fullName evidence="2">DUF6589 domain-containing protein</fullName>
    </recommendedName>
</protein>
<organism evidence="3 4">
    <name type="scientific">Panaeolus cyanescens</name>
    <dbReference type="NCBI Taxonomy" id="181874"/>
    <lineage>
        <taxon>Eukaryota</taxon>
        <taxon>Fungi</taxon>
        <taxon>Dikarya</taxon>
        <taxon>Basidiomycota</taxon>
        <taxon>Agaricomycotina</taxon>
        <taxon>Agaricomycetes</taxon>
        <taxon>Agaricomycetidae</taxon>
        <taxon>Agaricales</taxon>
        <taxon>Agaricineae</taxon>
        <taxon>Galeropsidaceae</taxon>
        <taxon>Panaeolus</taxon>
    </lineage>
</organism>
<feature type="domain" description="DUF6589" evidence="2">
    <location>
        <begin position="540"/>
        <end position="961"/>
    </location>
</feature>
<comment type="caution">
    <text evidence="3">The sequence shown here is derived from an EMBL/GenBank/DDBJ whole genome shotgun (WGS) entry which is preliminary data.</text>
</comment>
<evidence type="ECO:0000313" key="3">
    <source>
        <dbReference type="EMBL" id="PPR02165.1"/>
    </source>
</evidence>
<dbReference type="Proteomes" id="UP000284842">
    <property type="component" value="Unassembled WGS sequence"/>
</dbReference>
<accession>A0A409YGS1</accession>
<feature type="compositionally biased region" description="Low complexity" evidence="1">
    <location>
        <begin position="79"/>
        <end position="89"/>
    </location>
</feature>
<gene>
    <name evidence="3" type="ORF">CVT24_011353</name>
</gene>
<feature type="region of interest" description="Disordered" evidence="1">
    <location>
        <begin position="390"/>
        <end position="409"/>
    </location>
</feature>
<dbReference type="OrthoDB" id="3040861at2759"/>
<feature type="compositionally biased region" description="Polar residues" evidence="1">
    <location>
        <begin position="90"/>
        <end position="108"/>
    </location>
</feature>
<name>A0A409YGS1_9AGAR</name>
<feature type="compositionally biased region" description="Polar residues" evidence="1">
    <location>
        <begin position="15"/>
        <end position="37"/>
    </location>
</feature>
<dbReference type="InterPro" id="IPR046496">
    <property type="entry name" value="DUF6589"/>
</dbReference>
<feature type="compositionally biased region" description="Basic and acidic residues" evidence="1">
    <location>
        <begin position="61"/>
        <end position="77"/>
    </location>
</feature>
<dbReference type="Pfam" id="PF20231">
    <property type="entry name" value="DUF6589"/>
    <property type="match status" value="1"/>
</dbReference>
<keyword evidence="4" id="KW-1185">Reference proteome</keyword>
<evidence type="ECO:0000256" key="1">
    <source>
        <dbReference type="SAM" id="MobiDB-lite"/>
    </source>
</evidence>
<reference evidence="3 4" key="1">
    <citation type="journal article" date="2018" name="Evol. Lett.">
        <title>Horizontal gene cluster transfer increased hallucinogenic mushroom diversity.</title>
        <authorList>
            <person name="Reynolds H.T."/>
            <person name="Vijayakumar V."/>
            <person name="Gluck-Thaler E."/>
            <person name="Korotkin H.B."/>
            <person name="Matheny P.B."/>
            <person name="Slot J.C."/>
        </authorList>
    </citation>
    <scope>NUCLEOTIDE SEQUENCE [LARGE SCALE GENOMIC DNA]</scope>
    <source>
        <strain evidence="3 4">2629</strain>
    </source>
</reference>
<evidence type="ECO:0000313" key="4">
    <source>
        <dbReference type="Proteomes" id="UP000284842"/>
    </source>
</evidence>
<feature type="region of interest" description="Disordered" evidence="1">
    <location>
        <begin position="1"/>
        <end position="108"/>
    </location>
</feature>
<dbReference type="AlphaFoldDB" id="A0A409YGS1"/>
<sequence length="1050" mass="116009">MVAQRSSLLPPVPSSMYSNFQADLSTPENNAPDNTMDGSILPAFTLGPVSRHTAASLKRNRTLEKARAQEKRARKDPYSVPGVPSGSVSMFSAGNPSTQGPENQTESPTLENFLQPTLRMTGSGLTSALKYPPVEIPEAPHFLRTPLGEASNHPQSTPFTFTSSDFTIVAPEALSLSPSSPSYLSSDRLSTPFDNGGLMTPINLVGRTPRTQVEPVRAADDSMSSMAGFMRRSGPLTKMQYALNALEVLQKGGMTVLDLLQLMHAKPELHRSSSQGSQPPASIDNSLERFRQGFLSKQGPEKLRNVLDLLWHTNDGRNALSEWLDSCGVDYICEKVGKEAEAAKAPLMMESEKVSTKYVDSWGINRIMEPIVESTMPVWSRVLLAATESKRVRDSREENPGSDPRERSTTRNIITSQVIFLRSRDSSRVQTGLALLTWVTGASRRMIEILHRCGLSTSYPNVFTEMKKLASDCVAEGAVEARKDHIMCYDNINIKTSIHVEQTSSTPNKVQSGSFVVIYPLYNAQNSSLRLAPILENIQKARPMQIQALRASRESAISYAENTAINIAKILVQYISAFSYLNGCPELENKSRRQLPQNLRTKCYPLRATTIEEATVEGNLLIHDDVYRDQLGFSDEELNSGRPILSINDQLTNSRIRSGQAARASDIDEWECRKAFQLAPGLFHTDMNFQLGILHNHRGTINQHGSLSHLFAVLEKTRLGSDKPDYHTLHAALMQIFDGLTLNAWREICGDLNRYASRRPSASDILSKAREIMVKYCTPLHSQVPVTKIKKTSASTSNAAGNAASSASASTIDHVPLNIRLLLRDLLYLVELKSATSAGDFGRIEDILPDMACIFRGAGSNNYSMEILHLIYNLNEVWPPEFANIVRDNILINPTGRKGHFIPVDLNIEHLIGKLKNLHSLNGSDGGWGRLADISASIIHLEEMKRHCFESMNTSYHGSTHTAAKTDDLVWRIADVSQDLNLQKSVDSRANKSKPVVNLRAVGYSKFASGSLAAFNEKMESVKYGGTVAEEQDEIQIERANGDSENISRD</sequence>
<dbReference type="InParanoid" id="A0A409YGS1"/>
<proteinExistence type="predicted"/>
<evidence type="ECO:0000259" key="2">
    <source>
        <dbReference type="Pfam" id="PF20231"/>
    </source>
</evidence>